<evidence type="ECO:0000256" key="1">
    <source>
        <dbReference type="SAM" id="Phobius"/>
    </source>
</evidence>
<dbReference type="PANTHER" id="PTHR34821">
    <property type="entry name" value="INNER MEMBRANE PROTEIN YDCZ"/>
    <property type="match status" value="1"/>
</dbReference>
<organism evidence="2 3">
    <name type="scientific">Sarcina ventriculi</name>
    <name type="common">Clostridium ventriculi</name>
    <dbReference type="NCBI Taxonomy" id="1267"/>
    <lineage>
        <taxon>Bacteria</taxon>
        <taxon>Bacillati</taxon>
        <taxon>Bacillota</taxon>
        <taxon>Clostridia</taxon>
        <taxon>Eubacteriales</taxon>
        <taxon>Clostridiaceae</taxon>
        <taxon>Sarcina</taxon>
    </lineage>
</organism>
<dbReference type="InterPro" id="IPR006750">
    <property type="entry name" value="YdcZ"/>
</dbReference>
<comment type="caution">
    <text evidence="2">The sequence shown here is derived from an EMBL/GenBank/DDBJ whole genome shotgun (WGS) entry which is preliminary data.</text>
</comment>
<keyword evidence="1" id="KW-0472">Membrane</keyword>
<evidence type="ECO:0000313" key="3">
    <source>
        <dbReference type="Proteomes" id="UP000095488"/>
    </source>
</evidence>
<reference evidence="2 3" key="1">
    <citation type="submission" date="2015-09" db="EMBL/GenBank/DDBJ databases">
        <authorList>
            <consortium name="Pathogen Informatics"/>
        </authorList>
    </citation>
    <scope>NUCLEOTIDE SEQUENCE [LARGE SCALE GENOMIC DNA]</scope>
    <source>
        <strain evidence="2 3">2789STDY5834858</strain>
    </source>
</reference>
<dbReference type="RefSeq" id="WP_055259091.1">
    <property type="nucleotide sequence ID" value="NZ_BCMV01000001.1"/>
</dbReference>
<name>A0ABM9UQL6_SARVE</name>
<evidence type="ECO:0000313" key="2">
    <source>
        <dbReference type="EMBL" id="CUN93269.1"/>
    </source>
</evidence>
<sequence length="144" mass="15300">MIAIILAIISGAAMSIQGVLNTRLNEKIGLWEATTIVQGSAFVLSLIIMFFIGKGNMKGLVSVNKIYLLGGVLGVIITFTVIKTVAGLGPTYGIATILVAQLVVAALIDAFGLFETPKITFSLNEFIGVAVMIAGIIIFKWKFH</sequence>
<keyword evidence="1" id="KW-1133">Transmembrane helix</keyword>
<feature type="transmembrane region" description="Helical" evidence="1">
    <location>
        <begin position="92"/>
        <end position="114"/>
    </location>
</feature>
<accession>A0ABM9UQL6</accession>
<feature type="transmembrane region" description="Helical" evidence="1">
    <location>
        <begin position="28"/>
        <end position="53"/>
    </location>
</feature>
<gene>
    <name evidence="2" type="ORF">ERS852473_01470</name>
</gene>
<feature type="transmembrane region" description="Helical" evidence="1">
    <location>
        <begin position="126"/>
        <end position="143"/>
    </location>
</feature>
<keyword evidence="3" id="KW-1185">Reference proteome</keyword>
<dbReference type="Pfam" id="PF04657">
    <property type="entry name" value="DMT_YdcZ"/>
    <property type="match status" value="1"/>
</dbReference>
<dbReference type="Proteomes" id="UP000095488">
    <property type="component" value="Unassembled WGS sequence"/>
</dbReference>
<protein>
    <submittedName>
        <fullName evidence="2">Uncharacterized protein conserved in bacteria</fullName>
    </submittedName>
</protein>
<dbReference type="EMBL" id="CYZR01000004">
    <property type="protein sequence ID" value="CUN93269.1"/>
    <property type="molecule type" value="Genomic_DNA"/>
</dbReference>
<keyword evidence="1" id="KW-0812">Transmembrane</keyword>
<dbReference type="PANTHER" id="PTHR34821:SF3">
    <property type="entry name" value="MEMBRANE PROTEIN"/>
    <property type="match status" value="1"/>
</dbReference>
<proteinExistence type="predicted"/>
<feature type="transmembrane region" description="Helical" evidence="1">
    <location>
        <begin position="65"/>
        <end position="86"/>
    </location>
</feature>